<name>A4AD12_9GAMM</name>
<dbReference type="NCBIfam" id="TIGR00661">
    <property type="entry name" value="MJ1255"/>
    <property type="match status" value="1"/>
</dbReference>
<dbReference type="InterPro" id="IPR005262">
    <property type="entry name" value="MJ1255-like"/>
</dbReference>
<dbReference type="HOGENOM" id="CLU_048991_0_0_6"/>
<dbReference type="eggNOG" id="COG1819">
    <property type="taxonomic scope" value="Bacteria"/>
</dbReference>
<dbReference type="Pfam" id="PF13528">
    <property type="entry name" value="Glyco_trans_1_3"/>
    <property type="match status" value="1"/>
</dbReference>
<dbReference type="AlphaFoldDB" id="A4AD12"/>
<evidence type="ECO:0000313" key="2">
    <source>
        <dbReference type="Proteomes" id="UP000019205"/>
    </source>
</evidence>
<dbReference type="GO" id="GO:0016757">
    <property type="term" value="F:glycosyltransferase activity"/>
    <property type="evidence" value="ECO:0007669"/>
    <property type="project" value="TreeGrafter"/>
</dbReference>
<dbReference type="PANTHER" id="PTHR21015:SF22">
    <property type="entry name" value="GLYCOSYLTRANSFERASE"/>
    <property type="match status" value="1"/>
</dbReference>
<dbReference type="RefSeq" id="WP_008294111.1">
    <property type="nucleotide sequence ID" value="NZ_CM002299.1"/>
</dbReference>
<reference evidence="1 2" key="1">
    <citation type="journal article" date="2007" name="Proc. Natl. Acad. Sci. U.S.A.">
        <title>Characterization of a marine gammaproteobacterium capable of aerobic anoxygenic photosynthesis.</title>
        <authorList>
            <person name="Fuchs B.M."/>
            <person name="Spring S."/>
            <person name="Teeling H."/>
            <person name="Quast C."/>
            <person name="Wulf J."/>
            <person name="Schattenhofer M."/>
            <person name="Yan S."/>
            <person name="Ferriera S."/>
            <person name="Johnson J."/>
            <person name="Glockner F.O."/>
            <person name="Amann R."/>
        </authorList>
    </citation>
    <scope>NUCLEOTIDE SEQUENCE [LARGE SCALE GENOMIC DNA]</scope>
    <source>
        <strain evidence="1">KT71</strain>
    </source>
</reference>
<dbReference type="Gene3D" id="3.40.50.2000">
    <property type="entry name" value="Glycogen Phosphorylase B"/>
    <property type="match status" value="1"/>
</dbReference>
<protein>
    <recommendedName>
        <fullName evidence="3">Glycosyltransferase</fullName>
    </recommendedName>
</protein>
<sequence length="346" mass="39162">MKVLYGVQGTGNGHLSRARAMAKAFAARDINVDYLFSGRPAERYFDMQAFGHFRTLPGLTFASSRGRLSYLKTFFGNNYWHLVRDVLTLDLQDYDLVLTDFEPITAWAGWLRGKTVVSMGHQPAFDHRVPVAGHDFRSQWVMRMFAPGSVRLGMHWDSFKAPILPPIVNVEHAADKSEQRKVVVYLPFEEQEEVQALLAQLPEYEFYIYAPGNKTARRANLHILPTSLQGFQSDLSDCAAVICNAGFELSSECLALGKRLLVKPLSRQMEQSSNALALKQLGYGDVLESLRLEPIRDWLASHTPVRRVHYPDVASEIVQWLTQGDLRRASQQALSDRLWERVVVGP</sequence>
<keyword evidence="2" id="KW-1185">Reference proteome</keyword>
<dbReference type="STRING" id="314285.KT71_08415"/>
<evidence type="ECO:0000313" key="1">
    <source>
        <dbReference type="EMBL" id="EAQ96065.1"/>
    </source>
</evidence>
<organism evidence="1 2">
    <name type="scientific">Congregibacter litoralis KT71</name>
    <dbReference type="NCBI Taxonomy" id="314285"/>
    <lineage>
        <taxon>Bacteria</taxon>
        <taxon>Pseudomonadati</taxon>
        <taxon>Pseudomonadota</taxon>
        <taxon>Gammaproteobacteria</taxon>
        <taxon>Cellvibrionales</taxon>
        <taxon>Halieaceae</taxon>
        <taxon>Congregibacter</taxon>
    </lineage>
</organism>
<reference evidence="1 2" key="2">
    <citation type="journal article" date="2009" name="PLoS ONE">
        <title>The photosynthetic apparatus and its regulation in the aerobic gammaproteobacterium Congregibacter litoralis gen. nov., sp. nov.</title>
        <authorList>
            <person name="Spring S."/>
            <person name="Lunsdorf H."/>
            <person name="Fuchs B.M."/>
            <person name="Tindall B.J."/>
        </authorList>
    </citation>
    <scope>NUCLEOTIDE SEQUENCE [LARGE SCALE GENOMIC DNA]</scope>
    <source>
        <strain evidence="1">KT71</strain>
    </source>
</reference>
<dbReference type="EMBL" id="AAOA02000003">
    <property type="protein sequence ID" value="EAQ96065.1"/>
    <property type="molecule type" value="Genomic_DNA"/>
</dbReference>
<dbReference type="PANTHER" id="PTHR21015">
    <property type="entry name" value="UDP-N-ACETYLGLUCOSAMINE--N-ACETYLMURAMYL-(PENTAPEPTIDE) PYROPHOSPHORYL-UNDECAPRENOL N-ACETYLGLUCOSAMINE TRANSFERASE 1"/>
    <property type="match status" value="1"/>
</dbReference>
<dbReference type="Proteomes" id="UP000019205">
    <property type="component" value="Chromosome"/>
</dbReference>
<dbReference type="SUPFAM" id="SSF53756">
    <property type="entry name" value="UDP-Glycosyltransferase/glycogen phosphorylase"/>
    <property type="match status" value="1"/>
</dbReference>
<gene>
    <name evidence="1" type="ORF">KT71_08415</name>
</gene>
<accession>A4AD12</accession>
<comment type="caution">
    <text evidence="1">The sequence shown here is derived from an EMBL/GenBank/DDBJ whole genome shotgun (WGS) entry which is preliminary data.</text>
</comment>
<proteinExistence type="predicted"/>
<evidence type="ECO:0008006" key="3">
    <source>
        <dbReference type="Google" id="ProtNLM"/>
    </source>
</evidence>